<feature type="domain" description="Ig-like" evidence="4">
    <location>
        <begin position="536"/>
        <end position="633"/>
    </location>
</feature>
<dbReference type="InterPro" id="IPR016187">
    <property type="entry name" value="CTDL_fold"/>
</dbReference>
<evidence type="ECO:0000256" key="3">
    <source>
        <dbReference type="SAM" id="SignalP"/>
    </source>
</evidence>
<feature type="domain" description="Fibronectin type-III" evidence="5">
    <location>
        <begin position="1090"/>
        <end position="1197"/>
    </location>
</feature>
<protein>
    <recommendedName>
        <fullName evidence="8">Contactin</fullName>
    </recommendedName>
</protein>
<dbReference type="InterPro" id="IPR003598">
    <property type="entry name" value="Ig_sub2"/>
</dbReference>
<dbReference type="Pfam" id="PF00041">
    <property type="entry name" value="fn3"/>
    <property type="match status" value="3"/>
</dbReference>
<feature type="domain" description="Fibronectin type-III" evidence="5">
    <location>
        <begin position="849"/>
        <end position="964"/>
    </location>
</feature>
<feature type="domain" description="Ig-like" evidence="4">
    <location>
        <begin position="443"/>
        <end position="529"/>
    </location>
</feature>
<keyword evidence="7" id="KW-1185">Reference proteome</keyword>
<dbReference type="PROSITE" id="PS50835">
    <property type="entry name" value="IG_LIKE"/>
    <property type="match status" value="6"/>
</dbReference>
<dbReference type="Gene3D" id="3.10.100.10">
    <property type="entry name" value="Mannose-Binding Protein A, subunit A"/>
    <property type="match status" value="1"/>
</dbReference>
<keyword evidence="1" id="KW-0677">Repeat</keyword>
<dbReference type="FunFam" id="2.60.40.10:FF:000028">
    <property type="entry name" value="Neuronal cell adhesion molecule"/>
    <property type="match status" value="1"/>
</dbReference>
<feature type="signal peptide" evidence="3">
    <location>
        <begin position="1"/>
        <end position="20"/>
    </location>
</feature>
<feature type="domain" description="Ig-like" evidence="4">
    <location>
        <begin position="757"/>
        <end position="847"/>
    </location>
</feature>
<dbReference type="InterPro" id="IPR007110">
    <property type="entry name" value="Ig-like_dom"/>
</dbReference>
<reference evidence="6 7" key="1">
    <citation type="submission" date="2017-06" db="EMBL/GenBank/DDBJ databases">
        <title>A platform for efficient transgenesis in Macrostomum lignano, a flatworm model organism for stem cell research.</title>
        <authorList>
            <person name="Berezikov E."/>
        </authorList>
    </citation>
    <scope>NUCLEOTIDE SEQUENCE [LARGE SCALE GENOMIC DNA]</scope>
    <source>
        <strain evidence="6">DV1</strain>
        <tissue evidence="6">Whole organism</tissue>
    </source>
</reference>
<dbReference type="SMART" id="SM00409">
    <property type="entry name" value="IG"/>
    <property type="match status" value="6"/>
</dbReference>
<dbReference type="SMART" id="SM00060">
    <property type="entry name" value="FN3"/>
    <property type="match status" value="3"/>
</dbReference>
<name>A0A267ELW5_9PLAT</name>
<feature type="domain" description="Ig-like" evidence="4">
    <location>
        <begin position="212"/>
        <end position="314"/>
    </location>
</feature>
<dbReference type="SMART" id="SM00406">
    <property type="entry name" value="IGv"/>
    <property type="match status" value="3"/>
</dbReference>
<dbReference type="PROSITE" id="PS50853">
    <property type="entry name" value="FN3"/>
    <property type="match status" value="3"/>
</dbReference>
<feature type="domain" description="Ig-like" evidence="4">
    <location>
        <begin position="319"/>
        <end position="407"/>
    </location>
</feature>
<dbReference type="GO" id="GO:0016020">
    <property type="term" value="C:membrane"/>
    <property type="evidence" value="ECO:0007669"/>
    <property type="project" value="UniProtKB-SubCell"/>
</dbReference>
<dbReference type="OrthoDB" id="3666223at2759"/>
<evidence type="ECO:0000259" key="4">
    <source>
        <dbReference type="PROSITE" id="PS50835"/>
    </source>
</evidence>
<evidence type="ECO:0008006" key="8">
    <source>
        <dbReference type="Google" id="ProtNLM"/>
    </source>
</evidence>
<dbReference type="PANTHER" id="PTHR44170">
    <property type="entry name" value="PROTEIN SIDEKICK"/>
    <property type="match status" value="1"/>
</dbReference>
<dbReference type="Proteomes" id="UP000215902">
    <property type="component" value="Unassembled WGS sequence"/>
</dbReference>
<keyword evidence="3" id="KW-0732">Signal</keyword>
<dbReference type="InterPro" id="IPR016186">
    <property type="entry name" value="C-type_lectin-like/link_sf"/>
</dbReference>
<dbReference type="Pfam" id="PF07679">
    <property type="entry name" value="I-set"/>
    <property type="match status" value="2"/>
</dbReference>
<feature type="domain" description="Ig-like" evidence="4">
    <location>
        <begin position="639"/>
        <end position="738"/>
    </location>
</feature>
<proteinExistence type="predicted"/>
<dbReference type="InterPro" id="IPR036179">
    <property type="entry name" value="Ig-like_dom_sf"/>
</dbReference>
<dbReference type="PANTHER" id="PTHR44170:SF6">
    <property type="entry name" value="CONTACTIN"/>
    <property type="match status" value="1"/>
</dbReference>
<dbReference type="GO" id="GO:0098609">
    <property type="term" value="P:cell-cell adhesion"/>
    <property type="evidence" value="ECO:0007669"/>
    <property type="project" value="TreeGrafter"/>
</dbReference>
<dbReference type="InterPro" id="IPR013783">
    <property type="entry name" value="Ig-like_fold"/>
</dbReference>
<dbReference type="SUPFAM" id="SSF56436">
    <property type="entry name" value="C-type lectin-like"/>
    <property type="match status" value="1"/>
</dbReference>
<evidence type="ECO:0000256" key="1">
    <source>
        <dbReference type="ARBA" id="ARBA00022737"/>
    </source>
</evidence>
<dbReference type="InterPro" id="IPR013098">
    <property type="entry name" value="Ig_I-set"/>
</dbReference>
<organism evidence="6 7">
    <name type="scientific">Macrostomum lignano</name>
    <dbReference type="NCBI Taxonomy" id="282301"/>
    <lineage>
        <taxon>Eukaryota</taxon>
        <taxon>Metazoa</taxon>
        <taxon>Spiralia</taxon>
        <taxon>Lophotrochozoa</taxon>
        <taxon>Platyhelminthes</taxon>
        <taxon>Rhabditophora</taxon>
        <taxon>Macrostomorpha</taxon>
        <taxon>Macrostomida</taxon>
        <taxon>Macrostomidae</taxon>
        <taxon>Macrostomum</taxon>
    </lineage>
</organism>
<accession>A0A267ELW5</accession>
<dbReference type="InterPro" id="IPR036116">
    <property type="entry name" value="FN3_sf"/>
</dbReference>
<sequence>MLELLLVLVSFLCQPLSISGQNDYYCGPPMVNKTLGGCPSGWVKLESTCYFVNMYPYKTYADADNDCRDRFGLLMRIDSKVEFNAFSKLLDEQSYDKTEPFYTSGQLDPAVRFKFVWGGHSADVAAWRTEIYDFWIDEIPREGDGKPPESWGDRTFALLGNNGATWGFFLRNGTIPRPFICQADATALSAAIGSQRGFDYGVVGINNVRRSPCIQSEPANEVYFENTRAGSSATPPTAVFQCLAYGNPQPTYTWYRFGTNMQKTKIDPLTQTQYSVTNGKLTINQVESSRDSGNYACEAVNDLGAVMSRHAALKFGILPTFPKSSQETIERNAFQFANIECKLSDNSNPRDLFNFQFFYSNIAPETSSDIREVRPDFRSNLFVSQSTGRLYFSEVTTTDMGFYYCQVGVTVGVSTQEKGPNIYLKVNTGGGDEISVMVADGFPSNVPKSPLRGEDVQLECIGYGPITRYNQPLIYRWRRVGLEIPSKSRWGDIFKRVLVIPNAQMEDSGAYECEIEDGNRRTSGYRRLQLTINSGPYFVRRPYDLIVDEGTTQRFDCKASGTPPLTYAWFRGNNIKTELLDNITDLDRARFTWDVSGSQPYLEIKNVKPSDSAAYGCRVTNSYETIYGFAELRVLNFAPSFYKNPTSQESGLVGKSVYLPCDVEGAPEPTRTWRFKGSDLAVIKVMDQPDRKCPPTAKYCLLPSGKLQIQQLVAADSGLYSCVATNPSGSANNSVSLAVAEQLTFDFAPENRLVLVGSTVDLPCQLKATAANLDVNYMWKFENMEILFGRYDFDARRYELTQFYRPYKKDFGTLRISNIQYDYEGNYTCQAQTPLGYEERSAYLRVAGPPGPCAGVEVPSINSTVFNIRWRSGTSHQSPITAYQLELELAVNPGQWTVHSTVPMSEDIIVRERSNEDTGLRQAQVKGLPFYQQYRIRVSAINVYGVGLASPPSQVFVTVSGPPSRAPQNITGGGGKVKTLVVRWKKIPLAYQGGSNFTYDVQYRRVGDADWLEASRIVGKPMHIPPDHVETAIVLSGATNEISFKMFEARVRGASVKIETINNVETKTRLTGPWSDIIRLRSAEQVPVSAPINIRITPFNATAVDVFWEPPLNYDGIVGDILGYRIVYWPRIASACSVENNKYKVLLAQRQTTYGKATYGQVIGLEADSFYCFSVQLFNSAGDSPESSWRDVSTNKMWPTDLPTNVVVHSTGEYSSISVTWNGVRQQPNEESVDGYMVRYWVTGAPAVNFTDVDAGLSNEVTVRYLSSETRYDLRVYAYSSGGIGTYSSPMIQFMLIPKDRCVPGASWEAPDVRYVFICSGAGLRASLWALALAGLARLLALHY</sequence>
<dbReference type="InterPro" id="IPR013151">
    <property type="entry name" value="Immunoglobulin_dom"/>
</dbReference>
<feature type="domain" description="Fibronectin type-III" evidence="5">
    <location>
        <begin position="1202"/>
        <end position="1300"/>
    </location>
</feature>
<dbReference type="SMART" id="SM00408">
    <property type="entry name" value="IGc2"/>
    <property type="match status" value="5"/>
</dbReference>
<dbReference type="Pfam" id="PF00047">
    <property type="entry name" value="ig"/>
    <property type="match status" value="1"/>
</dbReference>
<gene>
    <name evidence="6" type="ORF">BOX15_Mlig029550g1</name>
</gene>
<comment type="caution">
    <text evidence="6">The sequence shown here is derived from an EMBL/GenBank/DDBJ whole genome shotgun (WGS) entry which is preliminary data.</text>
</comment>
<dbReference type="Gene3D" id="2.60.40.10">
    <property type="entry name" value="Immunoglobulins"/>
    <property type="match status" value="10"/>
</dbReference>
<dbReference type="CDD" id="cd00063">
    <property type="entry name" value="FN3"/>
    <property type="match status" value="3"/>
</dbReference>
<evidence type="ECO:0000256" key="2">
    <source>
        <dbReference type="ARBA" id="ARBA00023157"/>
    </source>
</evidence>
<dbReference type="Pfam" id="PF13927">
    <property type="entry name" value="Ig_3"/>
    <property type="match status" value="1"/>
</dbReference>
<dbReference type="STRING" id="282301.A0A267ELW5"/>
<dbReference type="InterPro" id="IPR013106">
    <property type="entry name" value="Ig_V-set"/>
</dbReference>
<keyword evidence="2" id="KW-1015">Disulfide bond</keyword>
<dbReference type="SUPFAM" id="SSF49265">
    <property type="entry name" value="Fibronectin type III"/>
    <property type="match status" value="2"/>
</dbReference>
<dbReference type="CDD" id="cd00037">
    <property type="entry name" value="CLECT"/>
    <property type="match status" value="1"/>
</dbReference>
<feature type="chain" id="PRO_5012582819" description="Contactin" evidence="3">
    <location>
        <begin position="21"/>
        <end position="1344"/>
    </location>
</feature>
<dbReference type="InterPro" id="IPR003599">
    <property type="entry name" value="Ig_sub"/>
</dbReference>
<evidence type="ECO:0000259" key="5">
    <source>
        <dbReference type="PROSITE" id="PS50853"/>
    </source>
</evidence>
<dbReference type="EMBL" id="NIVC01001922">
    <property type="protein sequence ID" value="PAA62540.1"/>
    <property type="molecule type" value="Genomic_DNA"/>
</dbReference>
<evidence type="ECO:0000313" key="6">
    <source>
        <dbReference type="EMBL" id="PAA62540.1"/>
    </source>
</evidence>
<dbReference type="InterPro" id="IPR003961">
    <property type="entry name" value="FN3_dom"/>
</dbReference>
<dbReference type="SUPFAM" id="SSF48726">
    <property type="entry name" value="Immunoglobulin"/>
    <property type="match status" value="6"/>
</dbReference>
<evidence type="ECO:0000313" key="7">
    <source>
        <dbReference type="Proteomes" id="UP000215902"/>
    </source>
</evidence>